<dbReference type="EMBL" id="CM044702">
    <property type="protein sequence ID" value="KAI5679059.1"/>
    <property type="molecule type" value="Genomic_DNA"/>
</dbReference>
<name>A0ACC0C2E0_CATRO</name>
<gene>
    <name evidence="1" type="ORF">M9H77_10009</name>
</gene>
<dbReference type="Proteomes" id="UP001060085">
    <property type="component" value="Linkage Group LG02"/>
</dbReference>
<protein>
    <submittedName>
        <fullName evidence="1">Uncharacterized protein</fullName>
    </submittedName>
</protein>
<reference evidence="2" key="1">
    <citation type="journal article" date="2023" name="Nat. Plants">
        <title>Single-cell RNA sequencing provides a high-resolution roadmap for understanding the multicellular compartmentation of specialized metabolism.</title>
        <authorList>
            <person name="Sun S."/>
            <person name="Shen X."/>
            <person name="Li Y."/>
            <person name="Li Y."/>
            <person name="Wang S."/>
            <person name="Li R."/>
            <person name="Zhang H."/>
            <person name="Shen G."/>
            <person name="Guo B."/>
            <person name="Wei J."/>
            <person name="Xu J."/>
            <person name="St-Pierre B."/>
            <person name="Chen S."/>
            <person name="Sun C."/>
        </authorList>
    </citation>
    <scope>NUCLEOTIDE SEQUENCE [LARGE SCALE GENOMIC DNA]</scope>
</reference>
<proteinExistence type="predicted"/>
<accession>A0ACC0C2E0</accession>
<evidence type="ECO:0000313" key="1">
    <source>
        <dbReference type="EMBL" id="KAI5679059.1"/>
    </source>
</evidence>
<evidence type="ECO:0000313" key="2">
    <source>
        <dbReference type="Proteomes" id="UP001060085"/>
    </source>
</evidence>
<comment type="caution">
    <text evidence="1">The sequence shown here is derived from an EMBL/GenBank/DDBJ whole genome shotgun (WGS) entry which is preliminary data.</text>
</comment>
<organism evidence="1 2">
    <name type="scientific">Catharanthus roseus</name>
    <name type="common">Madagascar periwinkle</name>
    <name type="synonym">Vinca rosea</name>
    <dbReference type="NCBI Taxonomy" id="4058"/>
    <lineage>
        <taxon>Eukaryota</taxon>
        <taxon>Viridiplantae</taxon>
        <taxon>Streptophyta</taxon>
        <taxon>Embryophyta</taxon>
        <taxon>Tracheophyta</taxon>
        <taxon>Spermatophyta</taxon>
        <taxon>Magnoliopsida</taxon>
        <taxon>eudicotyledons</taxon>
        <taxon>Gunneridae</taxon>
        <taxon>Pentapetalae</taxon>
        <taxon>asterids</taxon>
        <taxon>lamiids</taxon>
        <taxon>Gentianales</taxon>
        <taxon>Apocynaceae</taxon>
        <taxon>Rauvolfioideae</taxon>
        <taxon>Vinceae</taxon>
        <taxon>Catharanthinae</taxon>
        <taxon>Catharanthus</taxon>
    </lineage>
</organism>
<keyword evidence="2" id="KW-1185">Reference proteome</keyword>
<sequence length="171" mass="19072">MAETQIKRQREDDSHCEFVEDSKRHKSYDDILSILEEEGDEPNEDLSDIFTSLQQELSSDSAAADILPLLGSDGGSEVESGRQVTGGSIGAASECGSVRSDNELDEEDERVRVMRHLLEASDDELGIPNRVDEEINSGEGEQLFSLGDGMWEFEDDAANYYYSMMQSELFM</sequence>